<dbReference type="Proteomes" id="UP001066276">
    <property type="component" value="Chromosome 3_2"/>
</dbReference>
<evidence type="ECO:0000256" key="1">
    <source>
        <dbReference type="SAM" id="Coils"/>
    </source>
</evidence>
<evidence type="ECO:0000256" key="2">
    <source>
        <dbReference type="SAM" id="MobiDB-lite"/>
    </source>
</evidence>
<comment type="caution">
    <text evidence="3">The sequence shown here is derived from an EMBL/GenBank/DDBJ whole genome shotgun (WGS) entry which is preliminary data.</text>
</comment>
<dbReference type="EMBL" id="JANPWB010000006">
    <property type="protein sequence ID" value="KAJ1175184.1"/>
    <property type="molecule type" value="Genomic_DNA"/>
</dbReference>
<proteinExistence type="predicted"/>
<accession>A0AAV7TFV0</accession>
<keyword evidence="1" id="KW-0175">Coiled coil</keyword>
<feature type="coiled-coil region" evidence="1">
    <location>
        <begin position="49"/>
        <end position="97"/>
    </location>
</feature>
<keyword evidence="4" id="KW-1185">Reference proteome</keyword>
<organism evidence="3 4">
    <name type="scientific">Pleurodeles waltl</name>
    <name type="common">Iberian ribbed newt</name>
    <dbReference type="NCBI Taxonomy" id="8319"/>
    <lineage>
        <taxon>Eukaryota</taxon>
        <taxon>Metazoa</taxon>
        <taxon>Chordata</taxon>
        <taxon>Craniata</taxon>
        <taxon>Vertebrata</taxon>
        <taxon>Euteleostomi</taxon>
        <taxon>Amphibia</taxon>
        <taxon>Batrachia</taxon>
        <taxon>Caudata</taxon>
        <taxon>Salamandroidea</taxon>
        <taxon>Salamandridae</taxon>
        <taxon>Pleurodelinae</taxon>
        <taxon>Pleurodeles</taxon>
    </lineage>
</organism>
<dbReference type="AlphaFoldDB" id="A0AAV7TFV0"/>
<name>A0AAV7TFV0_PLEWA</name>
<protein>
    <submittedName>
        <fullName evidence="3">Uncharacterized protein</fullName>
    </submittedName>
</protein>
<reference evidence="3" key="1">
    <citation type="journal article" date="2022" name="bioRxiv">
        <title>Sequencing and chromosome-scale assembly of the giantPleurodeles waltlgenome.</title>
        <authorList>
            <person name="Brown T."/>
            <person name="Elewa A."/>
            <person name="Iarovenko S."/>
            <person name="Subramanian E."/>
            <person name="Araus A.J."/>
            <person name="Petzold A."/>
            <person name="Susuki M."/>
            <person name="Suzuki K.-i.T."/>
            <person name="Hayashi T."/>
            <person name="Toyoda A."/>
            <person name="Oliveira C."/>
            <person name="Osipova E."/>
            <person name="Leigh N.D."/>
            <person name="Simon A."/>
            <person name="Yun M.H."/>
        </authorList>
    </citation>
    <scope>NUCLEOTIDE SEQUENCE</scope>
    <source>
        <strain evidence="3">20211129_DDA</strain>
        <tissue evidence="3">Liver</tissue>
    </source>
</reference>
<sequence length="110" mass="12250">MQRLTGRTRDTSVGSPEAQQEPLRAALLEAIQRSRAAREGQIAGVSVEINLLRADLRKVADKVSEAETNIGMLQLEIRQLKQQMARVTTLTSALEERAEDTEGHSRRNNL</sequence>
<feature type="region of interest" description="Disordered" evidence="2">
    <location>
        <begin position="1"/>
        <end position="22"/>
    </location>
</feature>
<evidence type="ECO:0000313" key="4">
    <source>
        <dbReference type="Proteomes" id="UP001066276"/>
    </source>
</evidence>
<evidence type="ECO:0000313" key="3">
    <source>
        <dbReference type="EMBL" id="KAJ1175184.1"/>
    </source>
</evidence>
<gene>
    <name evidence="3" type="ORF">NDU88_000475</name>
</gene>